<dbReference type="Proteomes" id="UP001296923">
    <property type="component" value="Unassembled WGS sequence"/>
</dbReference>
<comment type="caution">
    <text evidence="2">The sequence shown here is derived from an EMBL/GenBank/DDBJ whole genome shotgun (WGS) entry which is preliminary data.</text>
</comment>
<dbReference type="SUPFAM" id="SSF56784">
    <property type="entry name" value="HAD-like"/>
    <property type="match status" value="1"/>
</dbReference>
<dbReference type="InterPro" id="IPR036412">
    <property type="entry name" value="HAD-like_sf"/>
</dbReference>
<organism evidence="2 3">
    <name type="scientific">Fictibacillus nanhaiensis</name>
    <dbReference type="NCBI Taxonomy" id="742169"/>
    <lineage>
        <taxon>Bacteria</taxon>
        <taxon>Bacillati</taxon>
        <taxon>Bacillota</taxon>
        <taxon>Bacilli</taxon>
        <taxon>Bacillales</taxon>
        <taxon>Fictibacillaceae</taxon>
        <taxon>Fictibacillus</taxon>
    </lineage>
</organism>
<gene>
    <name evidence="2" type="ORF">JYA63_07105</name>
</gene>
<dbReference type="InterPro" id="IPR023214">
    <property type="entry name" value="HAD_sf"/>
</dbReference>
<accession>A0ABS2ZPS7</accession>
<proteinExistence type="predicted"/>
<keyword evidence="3" id="KW-1185">Reference proteome</keyword>
<sequence>MLNKHIKGVIFDLWNTLVPLEDDLKEHAFNETAIALQLDPFTLKKPWTETRIQRETSDLYQYLHWLKEDRGFFWTNELIVKGMQARKNIHGSAFRVPEKGAVQVLKELKQLGIRIGVVSNCSSDVRDMISSSTIMPFIDVLALSAEIGIMKPEPQIYKYAMRELGLQSEECIYVGDGHDNELKGAQLAGLEAILLDKNNGVAWEGKAITKLSDIIMEVERLAISN</sequence>
<dbReference type="GO" id="GO:0016787">
    <property type="term" value="F:hydrolase activity"/>
    <property type="evidence" value="ECO:0007669"/>
    <property type="project" value="UniProtKB-KW"/>
</dbReference>
<reference evidence="2 3" key="1">
    <citation type="submission" date="2021-01" db="EMBL/GenBank/DDBJ databases">
        <title>Genome Sequencing of Type Strains.</title>
        <authorList>
            <person name="Lemaire J.F."/>
            <person name="Inderbitzin P."/>
            <person name="Collins S.B."/>
            <person name="Wespe N."/>
            <person name="Knight-Connoni V."/>
        </authorList>
    </citation>
    <scope>NUCLEOTIDE SEQUENCE [LARGE SCALE GENOMIC DNA]</scope>
    <source>
        <strain evidence="2 3">DSM 23009</strain>
    </source>
</reference>
<dbReference type="SFLD" id="SFLDS00003">
    <property type="entry name" value="Haloacid_Dehalogenase"/>
    <property type="match status" value="1"/>
</dbReference>
<dbReference type="RefSeq" id="WP_205725084.1">
    <property type="nucleotide sequence ID" value="NZ_JAFHKR010000038.1"/>
</dbReference>
<dbReference type="Gene3D" id="3.40.50.1000">
    <property type="entry name" value="HAD superfamily/HAD-like"/>
    <property type="match status" value="1"/>
</dbReference>
<dbReference type="SFLD" id="SFLDG01129">
    <property type="entry name" value="C1.5:_HAD__Beta-PGM__Phosphata"/>
    <property type="match status" value="1"/>
</dbReference>
<dbReference type="EMBL" id="JAFHKR010000038">
    <property type="protein sequence ID" value="MBN3554024.1"/>
    <property type="molecule type" value="Genomic_DNA"/>
</dbReference>
<dbReference type="PANTHER" id="PTHR43316">
    <property type="entry name" value="HYDROLASE, HALOACID DELAHOGENASE-RELATED"/>
    <property type="match status" value="1"/>
</dbReference>
<keyword evidence="1 2" id="KW-0378">Hydrolase</keyword>
<dbReference type="InterPro" id="IPR006439">
    <property type="entry name" value="HAD-SF_hydro_IA"/>
</dbReference>
<name>A0ABS2ZPS7_9BACL</name>
<dbReference type="NCBIfam" id="TIGR01549">
    <property type="entry name" value="HAD-SF-IA-v1"/>
    <property type="match status" value="1"/>
</dbReference>
<dbReference type="Pfam" id="PF00702">
    <property type="entry name" value="Hydrolase"/>
    <property type="match status" value="1"/>
</dbReference>
<evidence type="ECO:0000313" key="2">
    <source>
        <dbReference type="EMBL" id="MBN3554024.1"/>
    </source>
</evidence>
<evidence type="ECO:0000313" key="3">
    <source>
        <dbReference type="Proteomes" id="UP001296923"/>
    </source>
</evidence>
<protein>
    <submittedName>
        <fullName evidence="2">HAD-IA family hydrolase</fullName>
    </submittedName>
</protein>
<dbReference type="InterPro" id="IPR051540">
    <property type="entry name" value="S-2-haloacid_dehalogenase"/>
</dbReference>
<evidence type="ECO:0000256" key="1">
    <source>
        <dbReference type="ARBA" id="ARBA00022801"/>
    </source>
</evidence>